<dbReference type="SUPFAM" id="SSF52151">
    <property type="entry name" value="FabD/lysophospholipase-like"/>
    <property type="match status" value="1"/>
</dbReference>
<keyword evidence="2 3" id="KW-0443">Lipid metabolism</keyword>
<dbReference type="Proteomes" id="UP001500784">
    <property type="component" value="Unassembled WGS sequence"/>
</dbReference>
<dbReference type="InterPro" id="IPR002641">
    <property type="entry name" value="PNPLA_dom"/>
</dbReference>
<evidence type="ECO:0000256" key="1">
    <source>
        <dbReference type="ARBA" id="ARBA00010240"/>
    </source>
</evidence>
<gene>
    <name evidence="5" type="ORF">GCM10009688_04700</name>
</gene>
<evidence type="ECO:0000313" key="6">
    <source>
        <dbReference type="Proteomes" id="UP001500784"/>
    </source>
</evidence>
<dbReference type="PROSITE" id="PS51635">
    <property type="entry name" value="PNPLA"/>
    <property type="match status" value="1"/>
</dbReference>
<feature type="short sequence motif" description="GXSXG" evidence="3">
    <location>
        <begin position="41"/>
        <end position="45"/>
    </location>
</feature>
<dbReference type="Gene3D" id="3.40.1090.10">
    <property type="entry name" value="Cytosolic phospholipase A2 catalytic domain"/>
    <property type="match status" value="1"/>
</dbReference>
<accession>A0ABN2NVQ3</accession>
<name>A0ABN2NVQ3_9MICC</name>
<organism evidence="5 6">
    <name type="scientific">Arthrobacter gandavensis</name>
    <dbReference type="NCBI Taxonomy" id="169960"/>
    <lineage>
        <taxon>Bacteria</taxon>
        <taxon>Bacillati</taxon>
        <taxon>Actinomycetota</taxon>
        <taxon>Actinomycetes</taxon>
        <taxon>Micrococcales</taxon>
        <taxon>Micrococcaceae</taxon>
        <taxon>Arthrobacter</taxon>
    </lineage>
</organism>
<evidence type="ECO:0000259" key="4">
    <source>
        <dbReference type="PROSITE" id="PS51635"/>
    </source>
</evidence>
<evidence type="ECO:0000256" key="3">
    <source>
        <dbReference type="PROSITE-ProRule" id="PRU01161"/>
    </source>
</evidence>
<comment type="caution">
    <text evidence="5">The sequence shown here is derived from an EMBL/GenBank/DDBJ whole genome shotgun (WGS) entry which is preliminary data.</text>
</comment>
<evidence type="ECO:0000313" key="5">
    <source>
        <dbReference type="EMBL" id="GAA1903683.1"/>
    </source>
</evidence>
<feature type="domain" description="PNPLA" evidence="4">
    <location>
        <begin position="5"/>
        <end position="197"/>
    </location>
</feature>
<comment type="similarity">
    <text evidence="1">Belongs to the patatin family.</text>
</comment>
<dbReference type="InterPro" id="IPR016035">
    <property type="entry name" value="Acyl_Trfase/lysoPLipase"/>
</dbReference>
<feature type="short sequence motif" description="DGA/G" evidence="3">
    <location>
        <begin position="184"/>
        <end position="186"/>
    </location>
</feature>
<evidence type="ECO:0000256" key="2">
    <source>
        <dbReference type="ARBA" id="ARBA00023098"/>
    </source>
</evidence>
<dbReference type="EMBL" id="BAAALV010000001">
    <property type="protein sequence ID" value="GAA1903683.1"/>
    <property type="molecule type" value="Genomic_DNA"/>
</dbReference>
<protein>
    <submittedName>
        <fullName evidence="5">Patatin-like phospholipase family protein</fullName>
    </submittedName>
</protein>
<sequence length="321" mass="33382">MIRVLSIDGGGIRGILPATWLMTLEEQTGKPASELFDVVVGTSTGGILALGLTSPGRDGMPHSAAELRSLYVNHGAEIFSGNGPEPAGAPAPGTQARYSSEPLRRYLNGFFGDRPLSAALKPVAVVTVDIRNVAGLLFSGGGLGQDPLGDAPMQLAALATSSAPTYFEPVPYRGPDGVDRVLVDGGLAANDPAFVGFTIAMVQQRTSRKGEDILLVSMGTGLQNGGESLESNSVSQLAHPQQLTALEPIIESLYGAPGRLTRKLLGLALGERYVRLQTPLLPGVDHALDDASPENIDGLLRTAEALVATGQLRDLAGQLST</sequence>
<reference evidence="5 6" key="1">
    <citation type="journal article" date="2019" name="Int. J. Syst. Evol. Microbiol.">
        <title>The Global Catalogue of Microorganisms (GCM) 10K type strain sequencing project: providing services to taxonomists for standard genome sequencing and annotation.</title>
        <authorList>
            <consortium name="The Broad Institute Genomics Platform"/>
            <consortium name="The Broad Institute Genome Sequencing Center for Infectious Disease"/>
            <person name="Wu L."/>
            <person name="Ma J."/>
        </authorList>
    </citation>
    <scope>NUCLEOTIDE SEQUENCE [LARGE SCALE GENOMIC DNA]</scope>
    <source>
        <strain evidence="5 6">JCM 13316</strain>
    </source>
</reference>
<proteinExistence type="inferred from homology"/>
<dbReference type="RefSeq" id="WP_152227595.1">
    <property type="nucleotide sequence ID" value="NZ_BAAALV010000001.1"/>
</dbReference>
<dbReference type="Pfam" id="PF01734">
    <property type="entry name" value="Patatin"/>
    <property type="match status" value="1"/>
</dbReference>
<dbReference type="PANTHER" id="PTHR32176">
    <property type="entry name" value="XYLOSE ISOMERASE"/>
    <property type="match status" value="1"/>
</dbReference>
<feature type="active site" description="Proton acceptor" evidence="3">
    <location>
        <position position="184"/>
    </location>
</feature>
<keyword evidence="3" id="KW-0442">Lipid degradation</keyword>
<keyword evidence="3" id="KW-0378">Hydrolase</keyword>
<feature type="active site" description="Nucleophile" evidence="3">
    <location>
        <position position="43"/>
    </location>
</feature>
<dbReference type="PANTHER" id="PTHR32176:SF92">
    <property type="entry name" value="XYLOSE ISOMERASE"/>
    <property type="match status" value="1"/>
</dbReference>
<feature type="short sequence motif" description="GXGXXG" evidence="3">
    <location>
        <begin position="9"/>
        <end position="14"/>
    </location>
</feature>
<keyword evidence="6" id="KW-1185">Reference proteome</keyword>